<dbReference type="EMBL" id="GECU01023123">
    <property type="protein sequence ID" value="JAS84583.1"/>
    <property type="molecule type" value="Transcribed_RNA"/>
</dbReference>
<accession>A0A1B6ICI3</accession>
<reference evidence="2" key="1">
    <citation type="submission" date="2015-11" db="EMBL/GenBank/DDBJ databases">
        <title>De novo transcriptome assembly of four potential Pierce s Disease insect vectors from Arizona vineyards.</title>
        <authorList>
            <person name="Tassone E.E."/>
        </authorList>
    </citation>
    <scope>NUCLEOTIDE SEQUENCE</scope>
</reference>
<protein>
    <submittedName>
        <fullName evidence="2">Uncharacterized protein</fullName>
    </submittedName>
</protein>
<proteinExistence type="predicted"/>
<gene>
    <name evidence="2" type="ORF">g.11674</name>
</gene>
<evidence type="ECO:0000256" key="1">
    <source>
        <dbReference type="SAM" id="MobiDB-lite"/>
    </source>
</evidence>
<evidence type="ECO:0000313" key="2">
    <source>
        <dbReference type="EMBL" id="JAS84583.1"/>
    </source>
</evidence>
<organism evidence="2">
    <name type="scientific">Homalodisca liturata</name>
    <dbReference type="NCBI Taxonomy" id="320908"/>
    <lineage>
        <taxon>Eukaryota</taxon>
        <taxon>Metazoa</taxon>
        <taxon>Ecdysozoa</taxon>
        <taxon>Arthropoda</taxon>
        <taxon>Hexapoda</taxon>
        <taxon>Insecta</taxon>
        <taxon>Pterygota</taxon>
        <taxon>Neoptera</taxon>
        <taxon>Paraneoptera</taxon>
        <taxon>Hemiptera</taxon>
        <taxon>Auchenorrhyncha</taxon>
        <taxon>Membracoidea</taxon>
        <taxon>Cicadellidae</taxon>
        <taxon>Cicadellinae</taxon>
        <taxon>Proconiini</taxon>
        <taxon>Homalodisca</taxon>
    </lineage>
</organism>
<feature type="compositionally biased region" description="Polar residues" evidence="1">
    <location>
        <begin position="49"/>
        <end position="61"/>
    </location>
</feature>
<feature type="region of interest" description="Disordered" evidence="1">
    <location>
        <begin position="45"/>
        <end position="74"/>
    </location>
</feature>
<feature type="non-terminal residue" evidence="2">
    <location>
        <position position="1"/>
    </location>
</feature>
<name>A0A1B6ICI3_9HEMI</name>
<dbReference type="AlphaFoldDB" id="A0A1B6ICI3"/>
<sequence length="129" mass="14327">WRTEVLRWIHPSRPGATLFTGLHSSRRSSEVCRKSLLAAGPASLSASSTTVTMPLSSTPTRPSGDPFLSTSLQREKPPCGDDRLLSNVRPTTSQFRPNDILRPFLSHVTLRLSYRVVSHAITFVYSLFC</sequence>